<dbReference type="OrthoDB" id="9802835at2"/>
<dbReference type="Proteomes" id="UP000250079">
    <property type="component" value="Chromosome"/>
</dbReference>
<gene>
    <name evidence="2" type="ORF">IMCC3135_14725</name>
</gene>
<dbReference type="KEGG" id="gai:IMCC3135_14725"/>
<name>A0A2Z2NW50_9GAMM</name>
<evidence type="ECO:0000313" key="3">
    <source>
        <dbReference type="Proteomes" id="UP000250079"/>
    </source>
</evidence>
<accession>A0A2Z2NW50</accession>
<dbReference type="InterPro" id="IPR036986">
    <property type="entry name" value="S4_RNA-bd_sf"/>
</dbReference>
<evidence type="ECO:0000256" key="1">
    <source>
        <dbReference type="PROSITE-ProRule" id="PRU00182"/>
    </source>
</evidence>
<dbReference type="Pfam" id="PF13275">
    <property type="entry name" value="S4_2"/>
    <property type="match status" value="1"/>
</dbReference>
<reference evidence="2 3" key="1">
    <citation type="submission" date="2016-12" db="EMBL/GenBank/DDBJ databases">
        <authorList>
            <person name="Song W.-J."/>
            <person name="Kurnit D.M."/>
        </authorList>
    </citation>
    <scope>NUCLEOTIDE SEQUENCE [LARGE SCALE GENOMIC DNA]</scope>
    <source>
        <strain evidence="2 3">IMCC3135</strain>
    </source>
</reference>
<proteinExistence type="predicted"/>
<protein>
    <submittedName>
        <fullName evidence="2">Uncharacterized protein</fullName>
    </submittedName>
</protein>
<dbReference type="GO" id="GO:0003723">
    <property type="term" value="F:RNA binding"/>
    <property type="evidence" value="ECO:0007669"/>
    <property type="project" value="UniProtKB-KW"/>
</dbReference>
<keyword evidence="1" id="KW-0694">RNA-binding</keyword>
<evidence type="ECO:0000313" key="2">
    <source>
        <dbReference type="EMBL" id="ASJ73030.1"/>
    </source>
</evidence>
<organism evidence="2 3">
    <name type="scientific">Granulosicoccus antarcticus IMCC3135</name>
    <dbReference type="NCBI Taxonomy" id="1192854"/>
    <lineage>
        <taxon>Bacteria</taxon>
        <taxon>Pseudomonadati</taxon>
        <taxon>Pseudomonadota</taxon>
        <taxon>Gammaproteobacteria</taxon>
        <taxon>Chromatiales</taxon>
        <taxon>Granulosicoccaceae</taxon>
        <taxon>Granulosicoccus</taxon>
    </lineage>
</organism>
<dbReference type="RefSeq" id="WP_088918281.1">
    <property type="nucleotide sequence ID" value="NZ_CP018632.1"/>
</dbReference>
<dbReference type="AlphaFoldDB" id="A0A2Z2NW50"/>
<dbReference type="EMBL" id="CP018632">
    <property type="protein sequence ID" value="ASJ73030.1"/>
    <property type="molecule type" value="Genomic_DNA"/>
</dbReference>
<keyword evidence="3" id="KW-1185">Reference proteome</keyword>
<dbReference type="PROSITE" id="PS50889">
    <property type="entry name" value="S4"/>
    <property type="match status" value="1"/>
</dbReference>
<sequence>MSEQTASQSALPADTNQIQVVLRSQPVELYKILKFEGLASSGAEAKQLIDEGLVLVNGEAEYRRRRKIMDNDWIQFEGQQYRMIADGDI</sequence>
<dbReference type="Gene3D" id="3.10.290.10">
    <property type="entry name" value="RNA-binding S4 domain"/>
    <property type="match status" value="1"/>
</dbReference>
<dbReference type="CDD" id="cd00165">
    <property type="entry name" value="S4"/>
    <property type="match status" value="1"/>
</dbReference>
<dbReference type="SUPFAM" id="SSF55174">
    <property type="entry name" value="Alpha-L RNA-binding motif"/>
    <property type="match status" value="1"/>
</dbReference>